<organism evidence="7 8">
    <name type="scientific">Diaporthe helianthi</name>
    <dbReference type="NCBI Taxonomy" id="158607"/>
    <lineage>
        <taxon>Eukaryota</taxon>
        <taxon>Fungi</taxon>
        <taxon>Dikarya</taxon>
        <taxon>Ascomycota</taxon>
        <taxon>Pezizomycotina</taxon>
        <taxon>Sordariomycetes</taxon>
        <taxon>Sordariomycetidae</taxon>
        <taxon>Diaporthales</taxon>
        <taxon>Diaporthaceae</taxon>
        <taxon>Diaporthe</taxon>
    </lineage>
</organism>
<dbReference type="InterPro" id="IPR000172">
    <property type="entry name" value="GMC_OxRdtase_N"/>
</dbReference>
<dbReference type="PANTHER" id="PTHR11552">
    <property type="entry name" value="GLUCOSE-METHANOL-CHOLINE GMC OXIDOREDUCTASE"/>
    <property type="match status" value="1"/>
</dbReference>
<comment type="caution">
    <text evidence="7">The sequence shown here is derived from an EMBL/GenBank/DDBJ whole genome shotgun (WGS) entry which is preliminary data.</text>
</comment>
<dbReference type="InterPro" id="IPR012132">
    <property type="entry name" value="GMC_OxRdtase"/>
</dbReference>
<evidence type="ECO:0000259" key="5">
    <source>
        <dbReference type="Pfam" id="PF00732"/>
    </source>
</evidence>
<feature type="chain" id="PRO_5015170063" evidence="4">
    <location>
        <begin position="21"/>
        <end position="624"/>
    </location>
</feature>
<dbReference type="Gene3D" id="3.50.50.60">
    <property type="entry name" value="FAD/NAD(P)-binding domain"/>
    <property type="match status" value="1"/>
</dbReference>
<feature type="signal peptide" evidence="4">
    <location>
        <begin position="1"/>
        <end position="20"/>
    </location>
</feature>
<dbReference type="PIRSF" id="PIRSF000137">
    <property type="entry name" value="Alcohol_oxidase"/>
    <property type="match status" value="1"/>
</dbReference>
<dbReference type="Gene3D" id="3.30.560.10">
    <property type="entry name" value="Glucose Oxidase, domain 3"/>
    <property type="match status" value="1"/>
</dbReference>
<comment type="similarity">
    <text evidence="1">Belongs to the GMC oxidoreductase family.</text>
</comment>
<evidence type="ECO:0000256" key="2">
    <source>
        <dbReference type="PIRSR" id="PIRSR000137-1"/>
    </source>
</evidence>
<dbReference type="GO" id="GO:0016614">
    <property type="term" value="F:oxidoreductase activity, acting on CH-OH group of donors"/>
    <property type="evidence" value="ECO:0007669"/>
    <property type="project" value="InterPro"/>
</dbReference>
<accession>A0A2P5HH65</accession>
<name>A0A2P5HH65_DIAHE</name>
<evidence type="ECO:0000259" key="6">
    <source>
        <dbReference type="Pfam" id="PF05199"/>
    </source>
</evidence>
<keyword evidence="3" id="KW-0274">FAD</keyword>
<gene>
    <name evidence="7" type="ORF">DHEL01_v212010</name>
</gene>
<feature type="active site" description="Proton donor" evidence="2">
    <location>
        <position position="558"/>
    </location>
</feature>
<dbReference type="AlphaFoldDB" id="A0A2P5HH65"/>
<comment type="cofactor">
    <cofactor evidence="3">
        <name>FAD</name>
        <dbReference type="ChEBI" id="CHEBI:57692"/>
    </cofactor>
</comment>
<protein>
    <submittedName>
        <fullName evidence="7">GMC oxidoreductase</fullName>
    </submittedName>
</protein>
<dbReference type="SUPFAM" id="SSF54373">
    <property type="entry name" value="FAD-linked reductases, C-terminal domain"/>
    <property type="match status" value="1"/>
</dbReference>
<evidence type="ECO:0000256" key="4">
    <source>
        <dbReference type="SAM" id="SignalP"/>
    </source>
</evidence>
<proteinExistence type="inferred from homology"/>
<dbReference type="Proteomes" id="UP000094444">
    <property type="component" value="Unassembled WGS sequence"/>
</dbReference>
<reference evidence="7" key="1">
    <citation type="submission" date="2017-09" db="EMBL/GenBank/DDBJ databases">
        <title>Polyketide synthases of a Diaporthe helianthi virulent isolate.</title>
        <authorList>
            <person name="Baroncelli R."/>
        </authorList>
    </citation>
    <scope>NUCLEOTIDE SEQUENCE [LARGE SCALE GENOMIC DNA]</scope>
    <source>
        <strain evidence="7">7/96</strain>
    </source>
</reference>
<dbReference type="Pfam" id="PF00732">
    <property type="entry name" value="GMC_oxred_N"/>
    <property type="match status" value="1"/>
</dbReference>
<evidence type="ECO:0000256" key="3">
    <source>
        <dbReference type="PIRSR" id="PIRSR000137-2"/>
    </source>
</evidence>
<feature type="domain" description="Glucose-methanol-choline oxidoreductase C-terminal" evidence="6">
    <location>
        <begin position="471"/>
        <end position="610"/>
    </location>
</feature>
<sequence>MAFAFSIRCLLLGVIRLAVAVIIRDPSTVNRTYDYIVAGGGLTGLVVANRLTEDPNTSVLVVEYGDFDDRWDVAIPYHARFLHTEDLFEIPSEPQKGLWNRSFSVWLRKTVGGGSTVNGMALSRGARADYDAWEALGNPGWGWEGMFPYFKRSSSLTYPGPELVHKYGYVVSPEGYGRGPMQAGFPKWQFPALNNYIDAWTKDIGVEYRTDGDTNGENIGMAWKPIDIDPVNITRSSARKAYYDPASGRANLDILVGCYVATLDTDPSASVTGVNVRVARVNSSSTKQIFLRSGKEVILAAGAVHTTKILQLSGIGPAALLQPLGIGIVVDLPGVGANFQDHPTNNGYSFKFLNEPSLNPNLYDEASFYNESWDEYMANRTGPLTWAFGNNRVVLSLNNLTNDYQALMDDFLHGNETSQYLDDWHKQHPVLEAGYKLQHQIMAQVISEKHGSVMESVFGGAAGSPFTVVKPFSRGTVLINSTNPDPILGAPQVNYQALTHPFDMKLAIEGLKMVRKLLSTPSMALLHPVEIVPGANVTTEAQIEEAIRTILYRPSNSHPCCTAAMLPLELGGVVDPQLRVYGVQGLRIVDASILPLIPSAHTQETMYAVGEKAADVIKGVNGYR</sequence>
<keyword evidence="4" id="KW-0732">Signal</keyword>
<evidence type="ECO:0000256" key="1">
    <source>
        <dbReference type="ARBA" id="ARBA00010790"/>
    </source>
</evidence>
<evidence type="ECO:0000313" key="8">
    <source>
        <dbReference type="Proteomes" id="UP000094444"/>
    </source>
</evidence>
<dbReference type="OrthoDB" id="269227at2759"/>
<dbReference type="GO" id="GO:0050660">
    <property type="term" value="F:flavin adenine dinucleotide binding"/>
    <property type="evidence" value="ECO:0007669"/>
    <property type="project" value="InterPro"/>
</dbReference>
<keyword evidence="8" id="KW-1185">Reference proteome</keyword>
<feature type="binding site" evidence="3">
    <location>
        <position position="260"/>
    </location>
    <ligand>
        <name>FAD</name>
        <dbReference type="ChEBI" id="CHEBI:57692"/>
    </ligand>
</feature>
<dbReference type="EMBL" id="MAVT02002142">
    <property type="protein sequence ID" value="POS69595.1"/>
    <property type="molecule type" value="Genomic_DNA"/>
</dbReference>
<dbReference type="InterPro" id="IPR036188">
    <property type="entry name" value="FAD/NAD-bd_sf"/>
</dbReference>
<feature type="domain" description="Glucose-methanol-choline oxidoreductase N-terminal" evidence="5">
    <location>
        <begin position="33"/>
        <end position="343"/>
    </location>
</feature>
<feature type="active site" description="Proton acceptor" evidence="2">
    <location>
        <position position="601"/>
    </location>
</feature>
<evidence type="ECO:0000313" key="7">
    <source>
        <dbReference type="EMBL" id="POS69595.1"/>
    </source>
</evidence>
<dbReference type="PANTHER" id="PTHR11552:SF115">
    <property type="entry name" value="DEHYDROGENASE XPTC-RELATED"/>
    <property type="match status" value="1"/>
</dbReference>
<dbReference type="SUPFAM" id="SSF51905">
    <property type="entry name" value="FAD/NAD(P)-binding domain"/>
    <property type="match status" value="1"/>
</dbReference>
<dbReference type="Pfam" id="PF05199">
    <property type="entry name" value="GMC_oxred_C"/>
    <property type="match status" value="1"/>
</dbReference>
<dbReference type="InterPro" id="IPR007867">
    <property type="entry name" value="GMC_OxRtase_C"/>
</dbReference>
<keyword evidence="3" id="KW-0285">Flavoprotein</keyword>
<dbReference type="STRING" id="158607.A0A2P5HH65"/>
<dbReference type="InParanoid" id="A0A2P5HH65"/>
<dbReference type="GO" id="GO:0044550">
    <property type="term" value="P:secondary metabolite biosynthetic process"/>
    <property type="evidence" value="ECO:0007669"/>
    <property type="project" value="TreeGrafter"/>
</dbReference>